<dbReference type="AlphaFoldDB" id="A0A7X0DCM9"/>
<keyword evidence="1 2" id="KW-0597">Phosphoprotein</keyword>
<dbReference type="SUPFAM" id="SSF52172">
    <property type="entry name" value="CheY-like"/>
    <property type="match status" value="1"/>
</dbReference>
<proteinExistence type="predicted"/>
<name>A0A7X0DCM9_9HYPH</name>
<dbReference type="SMART" id="SM00448">
    <property type="entry name" value="REC"/>
    <property type="match status" value="1"/>
</dbReference>
<evidence type="ECO:0000256" key="2">
    <source>
        <dbReference type="PROSITE-ProRule" id="PRU00169"/>
    </source>
</evidence>
<reference evidence="4 5" key="1">
    <citation type="submission" date="2020-08" db="EMBL/GenBank/DDBJ databases">
        <title>Genomic Encyclopedia of Type Strains, Phase IV (KMG-IV): sequencing the most valuable type-strain genomes for metagenomic binning, comparative biology and taxonomic classification.</title>
        <authorList>
            <person name="Goeker M."/>
        </authorList>
    </citation>
    <scope>NUCLEOTIDE SEQUENCE [LARGE SCALE GENOMIC DNA]</scope>
    <source>
        <strain evidence="4 5">DSM 102134</strain>
    </source>
</reference>
<evidence type="ECO:0000313" key="5">
    <source>
        <dbReference type="Proteomes" id="UP000535501"/>
    </source>
</evidence>
<feature type="domain" description="Response regulatory" evidence="3">
    <location>
        <begin position="6"/>
        <end position="119"/>
    </location>
</feature>
<keyword evidence="5" id="KW-1185">Reference proteome</keyword>
<dbReference type="PROSITE" id="PS50110">
    <property type="entry name" value="RESPONSE_REGULATORY"/>
    <property type="match status" value="1"/>
</dbReference>
<dbReference type="InterPro" id="IPR001789">
    <property type="entry name" value="Sig_transdc_resp-reg_receiver"/>
</dbReference>
<accession>A0A7X0DCM9</accession>
<dbReference type="Proteomes" id="UP000535501">
    <property type="component" value="Unassembled WGS sequence"/>
</dbReference>
<dbReference type="EMBL" id="JACHEJ010000001">
    <property type="protein sequence ID" value="MBB6178294.1"/>
    <property type="molecule type" value="Genomic_DNA"/>
</dbReference>
<dbReference type="GO" id="GO:0000160">
    <property type="term" value="P:phosphorelay signal transduction system"/>
    <property type="evidence" value="ECO:0007669"/>
    <property type="project" value="InterPro"/>
</dbReference>
<dbReference type="Pfam" id="PF00072">
    <property type="entry name" value="Response_reg"/>
    <property type="match status" value="1"/>
</dbReference>
<dbReference type="PANTHER" id="PTHR44591:SF21">
    <property type="entry name" value="TWO-COMPONENT RESPONSE REGULATOR"/>
    <property type="match status" value="1"/>
</dbReference>
<dbReference type="PANTHER" id="PTHR44591">
    <property type="entry name" value="STRESS RESPONSE REGULATOR PROTEIN 1"/>
    <property type="match status" value="1"/>
</dbReference>
<protein>
    <submittedName>
        <fullName evidence="4">CheY-like chemotaxis protein</fullName>
    </submittedName>
</protein>
<dbReference type="InterPro" id="IPR050595">
    <property type="entry name" value="Bact_response_regulator"/>
</dbReference>
<sequence length="121" mass="13513">MPSRIPVLVVEDEPILRFDIVDTLNDAGFHVHEAGNATEAIEILTQNTGIRLVFTDVDMPGGMDGIKLAAYIRDRWPPLKIIVTSGYRKVTLEEIPAESCFFSKPYDPAQIVSTMHRMLAN</sequence>
<evidence type="ECO:0000259" key="3">
    <source>
        <dbReference type="PROSITE" id="PS50110"/>
    </source>
</evidence>
<evidence type="ECO:0000256" key="1">
    <source>
        <dbReference type="ARBA" id="ARBA00022553"/>
    </source>
</evidence>
<evidence type="ECO:0000313" key="4">
    <source>
        <dbReference type="EMBL" id="MBB6178294.1"/>
    </source>
</evidence>
<gene>
    <name evidence="4" type="ORF">HNQ75_000237</name>
</gene>
<feature type="modified residue" description="4-aspartylphosphate" evidence="2">
    <location>
        <position position="56"/>
    </location>
</feature>
<organism evidence="4 5">
    <name type="scientific">Pseudorhizobium flavum</name>
    <dbReference type="NCBI Taxonomy" id="1335061"/>
    <lineage>
        <taxon>Bacteria</taxon>
        <taxon>Pseudomonadati</taxon>
        <taxon>Pseudomonadota</taxon>
        <taxon>Alphaproteobacteria</taxon>
        <taxon>Hyphomicrobiales</taxon>
        <taxon>Rhizobiaceae</taxon>
        <taxon>Rhizobium/Agrobacterium group</taxon>
        <taxon>Pseudorhizobium</taxon>
    </lineage>
</organism>
<dbReference type="Gene3D" id="3.40.50.2300">
    <property type="match status" value="1"/>
</dbReference>
<comment type="caution">
    <text evidence="4">The sequence shown here is derived from an EMBL/GenBank/DDBJ whole genome shotgun (WGS) entry which is preliminary data.</text>
</comment>
<dbReference type="RefSeq" id="WP_077549459.1">
    <property type="nucleotide sequence ID" value="NZ_JACHEJ010000001.1"/>
</dbReference>
<dbReference type="InterPro" id="IPR011006">
    <property type="entry name" value="CheY-like_superfamily"/>
</dbReference>